<sequence length="223" mass="22703">MIRTFAAALLGTTLAMATDAFAQETSGQPMQTAAAGNNAAMQGGFLTIQQADQMLGSNLMDANVMGAANEDIGEVEDLLLDQQGRVIGVVVEVGGFLGIGDKEVAIPSEALRFVLAQDAQATTAGNTQTMVDPANTASVTPGTAPAPAADASGTAAVGVQPGTMGMSPGTTSPDGMNTTTASANATSQRLGNWGWTGGRIDHIQIDFTREQLEQAPAFESVDN</sequence>
<reference evidence="1" key="1">
    <citation type="submission" date="2022-11" db="EMBL/GenBank/DDBJ databases">
        <title>beta-Carotene-producing bacterium, Jeongeuplla avenae sp. nov., alleviates the salt stress of Arabidopsis seedlings.</title>
        <authorList>
            <person name="Jiang L."/>
            <person name="Lee J."/>
        </authorList>
    </citation>
    <scope>NUCLEOTIDE SEQUENCE</scope>
    <source>
        <strain evidence="1">DY_R2A_6</strain>
    </source>
</reference>
<proteinExistence type="predicted"/>
<dbReference type="Proteomes" id="UP001163223">
    <property type="component" value="Chromosome"/>
</dbReference>
<evidence type="ECO:0000313" key="1">
    <source>
        <dbReference type="EMBL" id="WAJ27254.1"/>
    </source>
</evidence>
<dbReference type="EMBL" id="CP113520">
    <property type="protein sequence ID" value="WAJ27254.1"/>
    <property type="molecule type" value="Genomic_DNA"/>
</dbReference>
<organism evidence="1 2">
    <name type="scientific">Antarcticirhabdus aurantiaca</name>
    <dbReference type="NCBI Taxonomy" id="2606717"/>
    <lineage>
        <taxon>Bacteria</taxon>
        <taxon>Pseudomonadati</taxon>
        <taxon>Pseudomonadota</taxon>
        <taxon>Alphaproteobacteria</taxon>
        <taxon>Hyphomicrobiales</taxon>
        <taxon>Aurantimonadaceae</taxon>
        <taxon>Antarcticirhabdus</taxon>
    </lineage>
</organism>
<protein>
    <submittedName>
        <fullName evidence="1">PRC-barrel domain-containing protein</fullName>
    </submittedName>
</protein>
<keyword evidence="2" id="KW-1185">Reference proteome</keyword>
<gene>
    <name evidence="1" type="ORF">OXU80_20725</name>
</gene>
<accession>A0ACD4NKC2</accession>
<evidence type="ECO:0000313" key="2">
    <source>
        <dbReference type="Proteomes" id="UP001163223"/>
    </source>
</evidence>
<name>A0ACD4NKC2_9HYPH</name>